<feature type="transmembrane region" description="Helical" evidence="7">
    <location>
        <begin position="321"/>
        <end position="348"/>
    </location>
</feature>
<evidence type="ECO:0000313" key="9">
    <source>
        <dbReference type="EMBL" id="RJP55915.1"/>
    </source>
</evidence>
<keyword evidence="6 7" id="KW-0472">Membrane</keyword>
<dbReference type="InterPro" id="IPR028250">
    <property type="entry name" value="DsbDN"/>
</dbReference>
<dbReference type="SUPFAM" id="SSF74863">
    <property type="entry name" value="Thiol:disulfide interchange protein DsbD, N-terminal domain (DsbD-alpha)"/>
    <property type="match status" value="1"/>
</dbReference>
<evidence type="ECO:0000259" key="8">
    <source>
        <dbReference type="PROSITE" id="PS51352"/>
    </source>
</evidence>
<feature type="transmembrane region" description="Helical" evidence="7">
    <location>
        <begin position="200"/>
        <end position="231"/>
    </location>
</feature>
<keyword evidence="2" id="KW-1003">Cell membrane</keyword>
<keyword evidence="3 7" id="KW-0812">Transmembrane</keyword>
<dbReference type="GO" id="GO:0015035">
    <property type="term" value="F:protein-disulfide reductase activity"/>
    <property type="evidence" value="ECO:0007669"/>
    <property type="project" value="TreeGrafter"/>
</dbReference>
<feature type="transmembrane region" description="Helical" evidence="7">
    <location>
        <begin position="420"/>
        <end position="437"/>
    </location>
</feature>
<protein>
    <recommendedName>
        <fullName evidence="8">Thioredoxin domain-containing protein</fullName>
    </recommendedName>
</protein>
<sequence>MGGTYKSSPFLYTGYEIVVILMQTVENTMRRYAVQLVFLLAVPLLVSAQSQPDTAAVAKVSVERDTPYLELRIDLDVSDGVHVYSSEDYFFKVYADTAVNLSGQKVIKPETKPFENFDGSIVDVFTGQAEIRVRYDYDGNPGDSWNLSGYIQFQGCTDTTCYPPQKEAFTFSGIIPEGAVGRSAGDVGDIEPESPYSRGLLWGILGSFVAGLLLSLTPCVYPMVGITVAIIGAKKASRSESIFLTFLYVLGLSVVYALTGVIVASLGSTASSFFRSAWVLIPIGVIFILLGLSMFDVFSLQTSSSLSLRIQGLSSRFKGSYTGIFLMGALSAFVVGPCVSGPIISLITFVATTGDIIRGFAYFFALAWGMGVLLFVAGSAAGALPKAGGWMERVKYTLGVILIWAAFYFTRPFIGETIFITASIVSLAAGLNAAGLLSMKSAVESRKGFAGIVIALLILSGTVYYTVDSLIESGHELAEDAAVVDLNEVVASSDKPVLLDFKAPWCTICKEIEETVIETEEFQRDIKKFTFVEVDFDSNPELVKKFNIIGPPAFIFLDSSGSQIGNVTVTGEELAERVREFKE</sequence>
<evidence type="ECO:0000256" key="3">
    <source>
        <dbReference type="ARBA" id="ARBA00022692"/>
    </source>
</evidence>
<dbReference type="Pfam" id="PF00085">
    <property type="entry name" value="Thioredoxin"/>
    <property type="match status" value="1"/>
</dbReference>
<evidence type="ECO:0000256" key="6">
    <source>
        <dbReference type="ARBA" id="ARBA00023136"/>
    </source>
</evidence>
<organism evidence="9 10">
    <name type="scientific">Candidatus Auribacter fodinae</name>
    <dbReference type="NCBI Taxonomy" id="2093366"/>
    <lineage>
        <taxon>Bacteria</taxon>
        <taxon>Pseudomonadati</taxon>
        <taxon>Candidatus Auribacterota</taxon>
        <taxon>Candidatus Auribacteria</taxon>
        <taxon>Candidatus Auribacterales</taxon>
        <taxon>Candidatus Auribacteraceae</taxon>
        <taxon>Candidatus Auribacter</taxon>
    </lineage>
</organism>
<feature type="transmembrane region" description="Helical" evidence="7">
    <location>
        <begin position="278"/>
        <end position="300"/>
    </location>
</feature>
<feature type="transmembrane region" description="Helical" evidence="7">
    <location>
        <begin position="243"/>
        <end position="266"/>
    </location>
</feature>
<dbReference type="PANTHER" id="PTHR32234:SF0">
    <property type="entry name" value="THIOL:DISULFIDE INTERCHANGE PROTEIN DSBD"/>
    <property type="match status" value="1"/>
</dbReference>
<name>A0A3A4R3G1_9BACT</name>
<dbReference type="Gene3D" id="3.40.30.10">
    <property type="entry name" value="Glutaredoxin"/>
    <property type="match status" value="1"/>
</dbReference>
<feature type="transmembrane region" description="Helical" evidence="7">
    <location>
        <begin position="396"/>
        <end position="414"/>
    </location>
</feature>
<comment type="caution">
    <text evidence="9">The sequence shown here is derived from an EMBL/GenBank/DDBJ whole genome shotgun (WGS) entry which is preliminary data.</text>
</comment>
<dbReference type="InterPro" id="IPR036249">
    <property type="entry name" value="Thioredoxin-like_sf"/>
</dbReference>
<dbReference type="GO" id="GO:0045454">
    <property type="term" value="P:cell redox homeostasis"/>
    <property type="evidence" value="ECO:0007669"/>
    <property type="project" value="TreeGrafter"/>
</dbReference>
<dbReference type="Gene3D" id="2.60.40.1250">
    <property type="entry name" value="Thiol:disulfide interchange protein DsbD, N-terminal domain"/>
    <property type="match status" value="1"/>
</dbReference>
<dbReference type="PANTHER" id="PTHR32234">
    <property type="entry name" value="THIOL:DISULFIDE INTERCHANGE PROTEIN DSBD"/>
    <property type="match status" value="1"/>
</dbReference>
<proteinExistence type="predicted"/>
<reference evidence="9 10" key="1">
    <citation type="journal article" date="2017" name="ISME J.">
        <title>Energy and carbon metabolisms in a deep terrestrial subsurface fluid microbial community.</title>
        <authorList>
            <person name="Momper L."/>
            <person name="Jungbluth S.P."/>
            <person name="Lee M.D."/>
            <person name="Amend J.P."/>
        </authorList>
    </citation>
    <scope>NUCLEOTIDE SEQUENCE [LARGE SCALE GENOMIC DNA]</scope>
    <source>
        <strain evidence="9">SURF_26</strain>
    </source>
</reference>
<dbReference type="GO" id="GO:0005886">
    <property type="term" value="C:plasma membrane"/>
    <property type="evidence" value="ECO:0007669"/>
    <property type="project" value="UniProtKB-SubCell"/>
</dbReference>
<dbReference type="SUPFAM" id="SSF52833">
    <property type="entry name" value="Thioredoxin-like"/>
    <property type="match status" value="1"/>
</dbReference>
<evidence type="ECO:0000256" key="7">
    <source>
        <dbReference type="SAM" id="Phobius"/>
    </source>
</evidence>
<evidence type="ECO:0000256" key="5">
    <source>
        <dbReference type="ARBA" id="ARBA00022989"/>
    </source>
</evidence>
<dbReference type="PROSITE" id="PS51352">
    <property type="entry name" value="THIOREDOXIN_2"/>
    <property type="match status" value="1"/>
</dbReference>
<gene>
    <name evidence="9" type="ORF">C4541_13490</name>
</gene>
<feature type="transmembrane region" description="Helical" evidence="7">
    <location>
        <begin position="360"/>
        <end position="384"/>
    </location>
</feature>
<evidence type="ECO:0000256" key="2">
    <source>
        <dbReference type="ARBA" id="ARBA00022475"/>
    </source>
</evidence>
<accession>A0A3A4R3G1</accession>
<dbReference type="EMBL" id="QZJZ01000105">
    <property type="protein sequence ID" value="RJP55915.1"/>
    <property type="molecule type" value="Genomic_DNA"/>
</dbReference>
<keyword evidence="4" id="KW-0201">Cytochrome c-type biogenesis</keyword>
<comment type="subcellular location">
    <subcellularLocation>
        <location evidence="1">Cell membrane</location>
        <topology evidence="1">Multi-pass membrane protein</topology>
    </subcellularLocation>
</comment>
<evidence type="ECO:0000256" key="4">
    <source>
        <dbReference type="ARBA" id="ARBA00022748"/>
    </source>
</evidence>
<feature type="transmembrane region" description="Helical" evidence="7">
    <location>
        <begin position="449"/>
        <end position="467"/>
    </location>
</feature>
<dbReference type="Pfam" id="PF02683">
    <property type="entry name" value="DsbD_TM"/>
    <property type="match status" value="1"/>
</dbReference>
<dbReference type="Proteomes" id="UP000266426">
    <property type="component" value="Unassembled WGS sequence"/>
</dbReference>
<dbReference type="InterPro" id="IPR013766">
    <property type="entry name" value="Thioredoxin_domain"/>
</dbReference>
<dbReference type="InterPro" id="IPR036929">
    <property type="entry name" value="DsbDN_sf"/>
</dbReference>
<dbReference type="AlphaFoldDB" id="A0A3A4R3G1"/>
<evidence type="ECO:0000256" key="1">
    <source>
        <dbReference type="ARBA" id="ARBA00004651"/>
    </source>
</evidence>
<keyword evidence="5 7" id="KW-1133">Transmembrane helix</keyword>
<dbReference type="InterPro" id="IPR003834">
    <property type="entry name" value="Cyt_c_assmbl_TM_dom"/>
</dbReference>
<dbReference type="Pfam" id="PF11412">
    <property type="entry name" value="DsbD_N"/>
    <property type="match status" value="1"/>
</dbReference>
<evidence type="ECO:0000313" key="10">
    <source>
        <dbReference type="Proteomes" id="UP000266426"/>
    </source>
</evidence>
<dbReference type="GO" id="GO:0017004">
    <property type="term" value="P:cytochrome complex assembly"/>
    <property type="evidence" value="ECO:0007669"/>
    <property type="project" value="UniProtKB-KW"/>
</dbReference>
<feature type="domain" description="Thioredoxin" evidence="8">
    <location>
        <begin position="456"/>
        <end position="583"/>
    </location>
</feature>
<dbReference type="CDD" id="cd02947">
    <property type="entry name" value="TRX_family"/>
    <property type="match status" value="1"/>
</dbReference>